<dbReference type="KEGG" id="dde:Dde_2661"/>
<name>Q30XY9_OLEA2</name>
<accession>Q30XY9</accession>
<dbReference type="eggNOG" id="ENOG5032JDR">
    <property type="taxonomic scope" value="Bacteria"/>
</dbReference>
<dbReference type="STRING" id="207559.Dde_2661"/>
<dbReference type="HOGENOM" id="CLU_1575913_0_0_7"/>
<evidence type="ECO:0000313" key="2">
    <source>
        <dbReference type="Proteomes" id="UP000002710"/>
    </source>
</evidence>
<keyword evidence="2" id="KW-1185">Reference proteome</keyword>
<gene>
    <name evidence="1" type="ordered locus">Dde_2661</name>
</gene>
<dbReference type="Proteomes" id="UP000002710">
    <property type="component" value="Chromosome"/>
</dbReference>
<sequence length="169" mass="18438">MKHKNTITLRCNAAPAPETLHTPATALFVVPAAVSAVCGSSIRGTVRGGGHSGEPWFMTEALAQFAALHTRWLCGFSCHAFLLSVRRMPHIRLSAADLPAGATAPVHALLTSRTGSDSRHAFEYTVQMQLGARTVQGILLTGTLPYDGRFSADRLQKRYRELFAWLTRH</sequence>
<protein>
    <submittedName>
        <fullName evidence="1">Uncharacterized protein</fullName>
    </submittedName>
</protein>
<proteinExistence type="predicted"/>
<reference evidence="1 2" key="1">
    <citation type="journal article" date="2011" name="J. Bacteriol.">
        <title>Complete genome sequence and updated annotation of Desulfovibrio alaskensis G20.</title>
        <authorList>
            <person name="Hauser L.J."/>
            <person name="Land M.L."/>
            <person name="Brown S.D."/>
            <person name="Larimer F."/>
            <person name="Keller K.L."/>
            <person name="Rapp-Giles B.J."/>
            <person name="Price M.N."/>
            <person name="Lin M."/>
            <person name="Bruce D.C."/>
            <person name="Detter J.C."/>
            <person name="Tapia R."/>
            <person name="Han C.S."/>
            <person name="Goodwin L.A."/>
            <person name="Cheng J.F."/>
            <person name="Pitluck S."/>
            <person name="Copeland A."/>
            <person name="Lucas S."/>
            <person name="Nolan M."/>
            <person name="Lapidus A.L."/>
            <person name="Palumbo A.V."/>
            <person name="Wall J.D."/>
        </authorList>
    </citation>
    <scope>NUCLEOTIDE SEQUENCE [LARGE SCALE GENOMIC DNA]</scope>
    <source>
        <strain evidence="2">ATCC BAA 1058 / DSM 17464 / G20</strain>
    </source>
</reference>
<organism evidence="1 2">
    <name type="scientific">Oleidesulfovibrio alaskensis (strain ATCC BAA-1058 / DSM 17464 / G20)</name>
    <name type="common">Desulfovibrio alaskensis</name>
    <dbReference type="NCBI Taxonomy" id="207559"/>
    <lineage>
        <taxon>Bacteria</taxon>
        <taxon>Pseudomonadati</taxon>
        <taxon>Thermodesulfobacteriota</taxon>
        <taxon>Desulfovibrionia</taxon>
        <taxon>Desulfovibrionales</taxon>
        <taxon>Desulfovibrionaceae</taxon>
        <taxon>Oleidesulfovibrio</taxon>
    </lineage>
</organism>
<dbReference type="EMBL" id="CP000112">
    <property type="protein sequence ID" value="ABB39457.1"/>
    <property type="molecule type" value="Genomic_DNA"/>
</dbReference>
<dbReference type="RefSeq" id="WP_011368491.1">
    <property type="nucleotide sequence ID" value="NC_007519.1"/>
</dbReference>
<evidence type="ECO:0000313" key="1">
    <source>
        <dbReference type="EMBL" id="ABB39457.1"/>
    </source>
</evidence>
<dbReference type="AlphaFoldDB" id="Q30XY9"/>